<evidence type="ECO:0008006" key="3">
    <source>
        <dbReference type="Google" id="ProtNLM"/>
    </source>
</evidence>
<evidence type="ECO:0000256" key="1">
    <source>
        <dbReference type="SAM" id="Phobius"/>
    </source>
</evidence>
<keyword evidence="1" id="KW-0472">Membrane</keyword>
<dbReference type="AlphaFoldDB" id="X1V6P8"/>
<evidence type="ECO:0000313" key="2">
    <source>
        <dbReference type="EMBL" id="GAJ08016.1"/>
    </source>
</evidence>
<feature type="transmembrane region" description="Helical" evidence="1">
    <location>
        <begin position="7"/>
        <end position="25"/>
    </location>
</feature>
<proteinExistence type="predicted"/>
<organism evidence="2">
    <name type="scientific">marine sediment metagenome</name>
    <dbReference type="NCBI Taxonomy" id="412755"/>
    <lineage>
        <taxon>unclassified sequences</taxon>
        <taxon>metagenomes</taxon>
        <taxon>ecological metagenomes</taxon>
    </lineage>
</organism>
<protein>
    <recommendedName>
        <fullName evidence="3">Essential protein Yae1 N-terminal domain-containing protein</fullName>
    </recommendedName>
</protein>
<feature type="non-terminal residue" evidence="2">
    <location>
        <position position="155"/>
    </location>
</feature>
<reference evidence="2" key="1">
    <citation type="journal article" date="2014" name="Front. Microbiol.">
        <title>High frequency of phylogenetically diverse reductive dehalogenase-homologous genes in deep subseafloor sedimentary metagenomes.</title>
        <authorList>
            <person name="Kawai M."/>
            <person name="Futagami T."/>
            <person name="Toyoda A."/>
            <person name="Takaki Y."/>
            <person name="Nishi S."/>
            <person name="Hori S."/>
            <person name="Arai W."/>
            <person name="Tsubouchi T."/>
            <person name="Morono Y."/>
            <person name="Uchiyama I."/>
            <person name="Ito T."/>
            <person name="Fujiyama A."/>
            <person name="Inagaki F."/>
            <person name="Takami H."/>
        </authorList>
    </citation>
    <scope>NUCLEOTIDE SEQUENCE</scope>
    <source>
        <strain evidence="2">Expedition CK06-06</strain>
    </source>
</reference>
<keyword evidence="1" id="KW-0812">Transmembrane</keyword>
<accession>X1V6P8</accession>
<comment type="caution">
    <text evidence="2">The sequence shown here is derived from an EMBL/GenBank/DDBJ whole genome shotgun (WGS) entry which is preliminary data.</text>
</comment>
<keyword evidence="1" id="KW-1133">Transmembrane helix</keyword>
<gene>
    <name evidence="2" type="ORF">S12H4_48923</name>
</gene>
<name>X1V6P8_9ZZZZ</name>
<dbReference type="EMBL" id="BARW01030630">
    <property type="protein sequence ID" value="GAJ08016.1"/>
    <property type="molecule type" value="Genomic_DNA"/>
</dbReference>
<sequence length="155" mass="17042">MKGLIKTSIIIAVLIGVGIVTSIIITSNLSNRLAAAYEYGFEEGRAQGYEVGFREGSKAGYQEGSKIGHERSQDKDISDEETGFYFTYNPTCDELQAILAESNKTTAVEINNFAEANAIRTAYVRCQIARKAAERTVYVYHVVAFDTVDNGLIII</sequence>